<protein>
    <recommendedName>
        <fullName evidence="4">Kynureninase</fullName>
        <ecNumber evidence="4">3.7.1.3</ecNumber>
    </recommendedName>
</protein>
<evidence type="ECO:0000256" key="2">
    <source>
        <dbReference type="ARBA" id="ARBA00022801"/>
    </source>
</evidence>
<reference evidence="5" key="1">
    <citation type="journal article" date="2012" name="J. Microbiol. Biotechnol.">
        <title>Ramlibacter ginsenosidimutans sp. nov., with ginsenoside-converting activity.</title>
        <authorList>
            <person name="Wang L."/>
            <person name="An D.S."/>
            <person name="Kim S.G."/>
            <person name="Jin F.X."/>
            <person name="Kim S.C."/>
            <person name="Lee S.T."/>
            <person name="Im W.T."/>
        </authorList>
    </citation>
    <scope>NUCLEOTIDE SEQUENCE</scope>
    <source>
        <strain evidence="5">KACC 17527</strain>
    </source>
</reference>
<comment type="function">
    <text evidence="4">Catalyzes the cleavage of L-kynurenine (L-Kyn) and L-3-hydroxykynurenine (L-3OHKyn) into anthranilic acid (AA) and 3-hydroxyanthranilic acid (3-OHAA), respectively.</text>
</comment>
<comment type="cofactor">
    <cofactor evidence="4">
        <name>pyridoxal 5'-phosphate</name>
        <dbReference type="ChEBI" id="CHEBI:597326"/>
    </cofactor>
</comment>
<comment type="subunit">
    <text evidence="4">Homodimer.</text>
</comment>
<dbReference type="GO" id="GO:0030429">
    <property type="term" value="F:kynureninase activity"/>
    <property type="evidence" value="ECO:0007669"/>
    <property type="project" value="UniProtKB-EC"/>
</dbReference>
<reference evidence="5" key="2">
    <citation type="submission" date="2021-01" db="EMBL/GenBank/DDBJ databases">
        <authorList>
            <person name="Kang M."/>
        </authorList>
    </citation>
    <scope>NUCLEOTIDE SEQUENCE</scope>
    <source>
        <strain evidence="5">KACC 17527</strain>
    </source>
</reference>
<dbReference type="EMBL" id="JAEPWM010000008">
    <property type="protein sequence ID" value="MBK6007970.1"/>
    <property type="molecule type" value="Genomic_DNA"/>
</dbReference>
<keyword evidence="3 4" id="KW-0663">Pyridoxal phosphate</keyword>
<dbReference type="InterPro" id="IPR010111">
    <property type="entry name" value="Kynureninase"/>
</dbReference>
<dbReference type="InterPro" id="IPR015422">
    <property type="entry name" value="PyrdxlP-dep_Trfase_small"/>
</dbReference>
<evidence type="ECO:0000256" key="4">
    <source>
        <dbReference type="PIRNR" id="PIRNR038800"/>
    </source>
</evidence>
<dbReference type="GO" id="GO:0005737">
    <property type="term" value="C:cytoplasm"/>
    <property type="evidence" value="ECO:0007669"/>
    <property type="project" value="InterPro"/>
</dbReference>
<evidence type="ECO:0000256" key="1">
    <source>
        <dbReference type="ARBA" id="ARBA00022642"/>
    </source>
</evidence>
<keyword evidence="2 4" id="KW-0378">Hydrolase</keyword>
<dbReference type="GO" id="GO:0030170">
    <property type="term" value="F:pyridoxal phosphate binding"/>
    <property type="evidence" value="ECO:0007669"/>
    <property type="project" value="InterPro"/>
</dbReference>
<dbReference type="PANTHER" id="PTHR14084">
    <property type="entry name" value="KYNURENINASE"/>
    <property type="match status" value="1"/>
</dbReference>
<accession>A0A934WNW0</accession>
<dbReference type="SUPFAM" id="SSF53383">
    <property type="entry name" value="PLP-dependent transferases"/>
    <property type="match status" value="1"/>
</dbReference>
<dbReference type="GO" id="GO:0008483">
    <property type="term" value="F:transaminase activity"/>
    <property type="evidence" value="ECO:0007669"/>
    <property type="project" value="UniProtKB-KW"/>
</dbReference>
<dbReference type="InterPro" id="IPR015424">
    <property type="entry name" value="PyrdxlP-dep_Trfase"/>
</dbReference>
<organism evidence="5 6">
    <name type="scientific">Ramlibacter ginsenosidimutans</name>
    <dbReference type="NCBI Taxonomy" id="502333"/>
    <lineage>
        <taxon>Bacteria</taxon>
        <taxon>Pseudomonadati</taxon>
        <taxon>Pseudomonadota</taxon>
        <taxon>Betaproteobacteria</taxon>
        <taxon>Burkholderiales</taxon>
        <taxon>Comamonadaceae</taxon>
        <taxon>Ramlibacter</taxon>
    </lineage>
</organism>
<keyword evidence="1 4" id="KW-0662">Pyridine nucleotide biosynthesis</keyword>
<dbReference type="InterPro" id="IPR015421">
    <property type="entry name" value="PyrdxlP-dep_Trfase_major"/>
</dbReference>
<dbReference type="GO" id="GO:0019441">
    <property type="term" value="P:L-tryptophan catabolic process to kynurenine"/>
    <property type="evidence" value="ECO:0007669"/>
    <property type="project" value="TreeGrafter"/>
</dbReference>
<evidence type="ECO:0000313" key="6">
    <source>
        <dbReference type="Proteomes" id="UP000630528"/>
    </source>
</evidence>
<dbReference type="AlphaFoldDB" id="A0A934WNW0"/>
<evidence type="ECO:0000256" key="3">
    <source>
        <dbReference type="ARBA" id="ARBA00022898"/>
    </source>
</evidence>
<sequence length="415" mass="45013">MPLTLADCLARDADASASASLQGVRDRFAGGDPDTLYFDANSIGPMPADVPARMQDLLQAGWAGARRRGWNTLDWLEQPRTLGAAIAPVIGARAEDVRVADSTSINQYKLLRYALAAQAPRRVIVLQRDVFPSNRYVAEGIAHAGLADLRFIDGVQDLPRALAHGDVAVVALSHVDYRSSERLDMAAINPQVRVAGALSLWDLSHSAGAVAIDLRGTEADLAVGCGYKYLCGGPGAPAFVYLHPRHADAAWPAMCGWMGHASTFDFEPDYRPGRGADRFLVGTPPVLAQAAFAAAAAIWREVDPRALDARHRSLTDTLIQLLDEQCEPLGVQLASPRQHERRGGHVAVRFEHAAPLAQALVDHGVVVSARKPDALRFAAHPLTATHEQLWTAVARLRELLQRQAWRDPRYQQASV</sequence>
<evidence type="ECO:0000313" key="5">
    <source>
        <dbReference type="EMBL" id="MBK6007970.1"/>
    </source>
</evidence>
<name>A0A934WNW0_9BURK</name>
<dbReference type="RefSeq" id="WP_201174465.1">
    <property type="nucleotide sequence ID" value="NZ_JAEPWM010000008.1"/>
</dbReference>
<comment type="catalytic activity">
    <reaction evidence="4">
        <text>L-kynurenine + H2O = anthranilate + L-alanine + H(+)</text>
        <dbReference type="Rhea" id="RHEA:16813"/>
        <dbReference type="ChEBI" id="CHEBI:15377"/>
        <dbReference type="ChEBI" id="CHEBI:15378"/>
        <dbReference type="ChEBI" id="CHEBI:16567"/>
        <dbReference type="ChEBI" id="CHEBI:57959"/>
        <dbReference type="ChEBI" id="CHEBI:57972"/>
        <dbReference type="EC" id="3.7.1.3"/>
    </reaction>
</comment>
<comment type="pathway">
    <text evidence="4">Amino-acid degradation; L-kynurenine degradation; L-alanine and anthranilate from L-kynurenine: step 1/1.</text>
</comment>
<comment type="catalytic activity">
    <reaction evidence="4">
        <text>3-hydroxy-L-kynurenine + H2O = 3-hydroxyanthranilate + L-alanine + H(+)</text>
        <dbReference type="Rhea" id="RHEA:25143"/>
        <dbReference type="ChEBI" id="CHEBI:15377"/>
        <dbReference type="ChEBI" id="CHEBI:15378"/>
        <dbReference type="ChEBI" id="CHEBI:36559"/>
        <dbReference type="ChEBI" id="CHEBI:57972"/>
        <dbReference type="ChEBI" id="CHEBI:58125"/>
        <dbReference type="EC" id="3.7.1.3"/>
    </reaction>
</comment>
<dbReference type="Gene3D" id="3.90.1150.10">
    <property type="entry name" value="Aspartate Aminotransferase, domain 1"/>
    <property type="match status" value="1"/>
</dbReference>
<dbReference type="PANTHER" id="PTHR14084:SF0">
    <property type="entry name" value="KYNURENINASE"/>
    <property type="match status" value="1"/>
</dbReference>
<proteinExistence type="inferred from homology"/>
<dbReference type="PIRSF" id="PIRSF038800">
    <property type="entry name" value="KYNU"/>
    <property type="match status" value="1"/>
</dbReference>
<dbReference type="EC" id="3.7.1.3" evidence="4"/>
<dbReference type="Pfam" id="PF22580">
    <property type="entry name" value="KYNU_C"/>
    <property type="match status" value="1"/>
</dbReference>
<dbReference type="GO" id="GO:0043420">
    <property type="term" value="P:anthranilate metabolic process"/>
    <property type="evidence" value="ECO:0007669"/>
    <property type="project" value="TreeGrafter"/>
</dbReference>
<comment type="similarity">
    <text evidence="4">Belongs to the kynureninase family.</text>
</comment>
<dbReference type="Proteomes" id="UP000630528">
    <property type="component" value="Unassembled WGS sequence"/>
</dbReference>
<keyword evidence="5" id="KW-0808">Transferase</keyword>
<comment type="pathway">
    <text evidence="4">Cofactor biosynthesis; NAD(+) biosynthesis; quinolinate from L-kynurenine: step 2/3.</text>
</comment>
<keyword evidence="5" id="KW-0032">Aminotransferase</keyword>
<dbReference type="Gene3D" id="3.40.640.10">
    <property type="entry name" value="Type I PLP-dependent aspartate aminotransferase-like (Major domain)"/>
    <property type="match status" value="1"/>
</dbReference>
<gene>
    <name evidence="5" type="ORF">JJB11_17865</name>
</gene>
<comment type="caution">
    <text evidence="5">The sequence shown here is derived from an EMBL/GenBank/DDBJ whole genome shotgun (WGS) entry which is preliminary data.</text>
</comment>
<dbReference type="GO" id="GO:0009435">
    <property type="term" value="P:NAD+ biosynthetic process"/>
    <property type="evidence" value="ECO:0007669"/>
    <property type="project" value="InterPro"/>
</dbReference>
<keyword evidence="6" id="KW-1185">Reference proteome</keyword>